<feature type="compositionally biased region" description="Basic and acidic residues" evidence="1">
    <location>
        <begin position="141"/>
        <end position="152"/>
    </location>
</feature>
<gene>
    <name evidence="2" type="ORF">EWM64_g1837</name>
</gene>
<organism evidence="2 3">
    <name type="scientific">Hericium alpestre</name>
    <dbReference type="NCBI Taxonomy" id="135208"/>
    <lineage>
        <taxon>Eukaryota</taxon>
        <taxon>Fungi</taxon>
        <taxon>Dikarya</taxon>
        <taxon>Basidiomycota</taxon>
        <taxon>Agaricomycotina</taxon>
        <taxon>Agaricomycetes</taxon>
        <taxon>Russulales</taxon>
        <taxon>Hericiaceae</taxon>
        <taxon>Hericium</taxon>
    </lineage>
</organism>
<name>A0A4Z0A565_9AGAM</name>
<accession>A0A4Z0A565</accession>
<feature type="region of interest" description="Disordered" evidence="1">
    <location>
        <begin position="1"/>
        <end position="168"/>
    </location>
</feature>
<evidence type="ECO:0000256" key="1">
    <source>
        <dbReference type="SAM" id="MobiDB-lite"/>
    </source>
</evidence>
<comment type="caution">
    <text evidence="2">The sequence shown here is derived from an EMBL/GenBank/DDBJ whole genome shotgun (WGS) entry which is preliminary data.</text>
</comment>
<feature type="compositionally biased region" description="Basic and acidic residues" evidence="1">
    <location>
        <begin position="69"/>
        <end position="79"/>
    </location>
</feature>
<reference evidence="2 3" key="1">
    <citation type="submission" date="2019-02" db="EMBL/GenBank/DDBJ databases">
        <title>Genome sequencing of the rare red list fungi Hericium alpestre (H. flagellum).</title>
        <authorList>
            <person name="Buettner E."/>
            <person name="Kellner H."/>
        </authorList>
    </citation>
    <scope>NUCLEOTIDE SEQUENCE [LARGE SCALE GENOMIC DNA]</scope>
    <source>
        <strain evidence="2 3">DSM 108284</strain>
    </source>
</reference>
<keyword evidence="3" id="KW-1185">Reference proteome</keyword>
<feature type="compositionally biased region" description="Polar residues" evidence="1">
    <location>
        <begin position="1"/>
        <end position="22"/>
    </location>
</feature>
<protein>
    <recommendedName>
        <fullName evidence="4">CsbD-like domain-containing protein</fullName>
    </recommendedName>
</protein>
<dbReference type="AlphaFoldDB" id="A0A4Z0A565"/>
<dbReference type="EMBL" id="SFCI01000134">
    <property type="protein sequence ID" value="TFY82186.1"/>
    <property type="molecule type" value="Genomic_DNA"/>
</dbReference>
<evidence type="ECO:0000313" key="2">
    <source>
        <dbReference type="EMBL" id="TFY82186.1"/>
    </source>
</evidence>
<proteinExistence type="predicted"/>
<dbReference type="OrthoDB" id="3210574at2759"/>
<dbReference type="Proteomes" id="UP000298061">
    <property type="component" value="Unassembled WGS sequence"/>
</dbReference>
<evidence type="ECO:0000313" key="3">
    <source>
        <dbReference type="Proteomes" id="UP000298061"/>
    </source>
</evidence>
<evidence type="ECO:0008006" key="4">
    <source>
        <dbReference type="Google" id="ProtNLM"/>
    </source>
</evidence>
<sequence>MSQFDASSNNTNPFGGERQQQFGAEGVQPTADYSTDISERADDQTTGFEGGRSENRDVDGQTTGFDQGSRSENRPERGQDSQPTYDIDGQPEDSSRAEHQPTRAGHAAPGHEGDLEGKASVMDKVIGGAQKMTGKLTSNPERQEKGEMRETSGKAAAQDLSDSRAYRD</sequence>